<dbReference type="Proteomes" id="UP000887159">
    <property type="component" value="Unassembled WGS sequence"/>
</dbReference>
<keyword evidence="2" id="KW-1185">Reference proteome</keyword>
<accession>A0A8X6SI25</accession>
<evidence type="ECO:0000313" key="2">
    <source>
        <dbReference type="Proteomes" id="UP000887159"/>
    </source>
</evidence>
<gene>
    <name evidence="1" type="primary">NCL1_37357</name>
    <name evidence="1" type="ORF">TNCV_3612881</name>
</gene>
<name>A0A8X6SI25_TRICX</name>
<comment type="caution">
    <text evidence="1">The sequence shown here is derived from an EMBL/GenBank/DDBJ whole genome shotgun (WGS) entry which is preliminary data.</text>
</comment>
<reference evidence="1" key="1">
    <citation type="submission" date="2020-08" db="EMBL/GenBank/DDBJ databases">
        <title>Multicomponent nature underlies the extraordinary mechanical properties of spider dragline silk.</title>
        <authorList>
            <person name="Kono N."/>
            <person name="Nakamura H."/>
            <person name="Mori M."/>
            <person name="Yoshida Y."/>
            <person name="Ohtoshi R."/>
            <person name="Malay A.D."/>
            <person name="Moran D.A.P."/>
            <person name="Tomita M."/>
            <person name="Numata K."/>
            <person name="Arakawa K."/>
        </authorList>
    </citation>
    <scope>NUCLEOTIDE SEQUENCE</scope>
</reference>
<proteinExistence type="predicted"/>
<dbReference type="AlphaFoldDB" id="A0A8X6SI25"/>
<protein>
    <submittedName>
        <fullName evidence="1">Uncharacterized protein</fullName>
    </submittedName>
</protein>
<sequence length="69" mass="8133">MARLIGNWSRLEVRAVIRFLWANNISASAMSRQHVEKLCHSLQSGRQDVENGRERPVKFFNDRNHELEK</sequence>
<evidence type="ECO:0000313" key="1">
    <source>
        <dbReference type="EMBL" id="GFY14099.1"/>
    </source>
</evidence>
<dbReference type="EMBL" id="BMAU01021327">
    <property type="protein sequence ID" value="GFY14099.1"/>
    <property type="molecule type" value="Genomic_DNA"/>
</dbReference>
<organism evidence="1 2">
    <name type="scientific">Trichonephila clavipes</name>
    <name type="common">Golden silk orbweaver</name>
    <name type="synonym">Nephila clavipes</name>
    <dbReference type="NCBI Taxonomy" id="2585209"/>
    <lineage>
        <taxon>Eukaryota</taxon>
        <taxon>Metazoa</taxon>
        <taxon>Ecdysozoa</taxon>
        <taxon>Arthropoda</taxon>
        <taxon>Chelicerata</taxon>
        <taxon>Arachnida</taxon>
        <taxon>Araneae</taxon>
        <taxon>Araneomorphae</taxon>
        <taxon>Entelegynae</taxon>
        <taxon>Araneoidea</taxon>
        <taxon>Nephilidae</taxon>
        <taxon>Trichonephila</taxon>
    </lineage>
</organism>